<proteinExistence type="predicted"/>
<dbReference type="NCBIfam" id="TIGR04101">
    <property type="entry name" value="CCGSCS"/>
    <property type="match status" value="1"/>
</dbReference>
<keyword evidence="3" id="KW-1185">Reference proteome</keyword>
<dbReference type="InterPro" id="IPR026481">
    <property type="entry name" value="CCGSCS"/>
</dbReference>
<dbReference type="Proteomes" id="UP000623842">
    <property type="component" value="Unassembled WGS sequence"/>
</dbReference>
<feature type="compositionally biased region" description="Basic and acidic residues" evidence="1">
    <location>
        <begin position="27"/>
        <end position="44"/>
    </location>
</feature>
<comment type="caution">
    <text evidence="2">The sequence shown here is derived from an EMBL/GenBank/DDBJ whole genome shotgun (WGS) entry which is preliminary data.</text>
</comment>
<reference evidence="2" key="2">
    <citation type="submission" date="2020-09" db="EMBL/GenBank/DDBJ databases">
        <authorList>
            <person name="Sun Q."/>
            <person name="Kim S."/>
        </authorList>
    </citation>
    <scope>NUCLEOTIDE SEQUENCE</scope>
    <source>
        <strain evidence="2">KCTC 42731</strain>
    </source>
</reference>
<evidence type="ECO:0000256" key="1">
    <source>
        <dbReference type="SAM" id="MobiDB-lite"/>
    </source>
</evidence>
<evidence type="ECO:0000313" key="3">
    <source>
        <dbReference type="Proteomes" id="UP000623842"/>
    </source>
</evidence>
<dbReference type="RefSeq" id="WP_189766920.1">
    <property type="nucleotide sequence ID" value="NZ_BNCK01000001.1"/>
</dbReference>
<accession>A0A919BB70</accession>
<sequence length="54" mass="5787">MFNLFNSSKDENKPAIDQESLPPNVEHQVENDNEDKGKPVHGEDGACCGGCGGQ</sequence>
<evidence type="ECO:0000313" key="2">
    <source>
        <dbReference type="EMBL" id="GHF79031.1"/>
    </source>
</evidence>
<organism evidence="2 3">
    <name type="scientific">Thalassotalea marina</name>
    <dbReference type="NCBI Taxonomy" id="1673741"/>
    <lineage>
        <taxon>Bacteria</taxon>
        <taxon>Pseudomonadati</taxon>
        <taxon>Pseudomonadota</taxon>
        <taxon>Gammaproteobacteria</taxon>
        <taxon>Alteromonadales</taxon>
        <taxon>Colwelliaceae</taxon>
        <taxon>Thalassotalea</taxon>
    </lineage>
</organism>
<reference evidence="2" key="1">
    <citation type="journal article" date="2014" name="Int. J. Syst. Evol. Microbiol.">
        <title>Complete genome sequence of Corynebacterium casei LMG S-19264T (=DSM 44701T), isolated from a smear-ripened cheese.</title>
        <authorList>
            <consortium name="US DOE Joint Genome Institute (JGI-PGF)"/>
            <person name="Walter F."/>
            <person name="Albersmeier A."/>
            <person name="Kalinowski J."/>
            <person name="Ruckert C."/>
        </authorList>
    </citation>
    <scope>NUCLEOTIDE SEQUENCE</scope>
    <source>
        <strain evidence="2">KCTC 42731</strain>
    </source>
</reference>
<protein>
    <recommendedName>
        <fullName evidence="4">CCGSCS motif protein</fullName>
    </recommendedName>
</protein>
<dbReference type="EMBL" id="BNCK01000001">
    <property type="protein sequence ID" value="GHF79031.1"/>
    <property type="molecule type" value="Genomic_DNA"/>
</dbReference>
<feature type="region of interest" description="Disordered" evidence="1">
    <location>
        <begin position="1"/>
        <end position="54"/>
    </location>
</feature>
<dbReference type="AlphaFoldDB" id="A0A919BB70"/>
<evidence type="ECO:0008006" key="4">
    <source>
        <dbReference type="Google" id="ProtNLM"/>
    </source>
</evidence>
<gene>
    <name evidence="2" type="ORF">GCM10017161_02720</name>
</gene>
<name>A0A919BB70_9GAMM</name>